<comment type="caution">
    <text evidence="5">The sequence shown here is derived from an EMBL/GenBank/DDBJ whole genome shotgun (WGS) entry which is preliminary data.</text>
</comment>
<evidence type="ECO:0000256" key="2">
    <source>
        <dbReference type="SAM" id="SignalP"/>
    </source>
</evidence>
<evidence type="ECO:0000313" key="7">
    <source>
        <dbReference type="Proteomes" id="UP000054805"/>
    </source>
</evidence>
<sequence length="125" mass="14830">MVMVYVVLWWMVLYLNLTPSVNLGDYEHQKLPSFLLSTCYLSMQAVFIRKAFVLQRKRTKEPNGNFKKRNTKCWNCKTGHSAKEEFFNINRTELIVRLDVDLYRARNDQWLADSGAFKRITSNCR</sequence>
<dbReference type="Proteomes" id="UP000054632">
    <property type="component" value="Unassembled WGS sequence"/>
</dbReference>
<accession>A0A0V1K1Z1</accession>
<keyword evidence="2" id="KW-0732">Signal</keyword>
<gene>
    <name evidence="3" type="ORF">T4A_2792</name>
    <name evidence="4" type="ORF">T4B_5756</name>
    <name evidence="5" type="ORF">T4C_7695</name>
</gene>
<evidence type="ECO:0000313" key="6">
    <source>
        <dbReference type="Proteomes" id="UP000054632"/>
    </source>
</evidence>
<keyword evidence="1" id="KW-0812">Transmembrane</keyword>
<keyword evidence="1" id="KW-1133">Transmembrane helix</keyword>
<evidence type="ECO:0000256" key="1">
    <source>
        <dbReference type="SAM" id="Phobius"/>
    </source>
</evidence>
<evidence type="ECO:0000313" key="3">
    <source>
        <dbReference type="EMBL" id="KRY79808.1"/>
    </source>
</evidence>
<dbReference type="EMBL" id="JYDS01000009">
    <property type="protein sequence ID" value="KRZ33467.1"/>
    <property type="molecule type" value="Genomic_DNA"/>
</dbReference>
<keyword evidence="1" id="KW-0472">Membrane</keyword>
<name>A0A0V1K1Z1_TRIPS</name>
<keyword evidence="7" id="KW-1185">Reference proteome</keyword>
<evidence type="ECO:0000313" key="4">
    <source>
        <dbReference type="EMBL" id="KRZ33467.1"/>
    </source>
</evidence>
<evidence type="ECO:0000313" key="8">
    <source>
        <dbReference type="Proteomes" id="UP000054826"/>
    </source>
</evidence>
<proteinExistence type="predicted"/>
<dbReference type="EMBL" id="JYDR01000001">
    <property type="protein sequence ID" value="KRY79808.1"/>
    <property type="molecule type" value="Genomic_DNA"/>
</dbReference>
<dbReference type="Proteomes" id="UP000054826">
    <property type="component" value="Unassembled WGS sequence"/>
</dbReference>
<feature type="chain" id="PRO_5010055456" evidence="2">
    <location>
        <begin position="24"/>
        <end position="125"/>
    </location>
</feature>
<dbReference type="AlphaFoldDB" id="A0A0V1K1Z1"/>
<evidence type="ECO:0000313" key="5">
    <source>
        <dbReference type="EMBL" id="KRZ41262.1"/>
    </source>
</evidence>
<feature type="signal peptide" evidence="2">
    <location>
        <begin position="1"/>
        <end position="23"/>
    </location>
</feature>
<organism evidence="5 8">
    <name type="scientific">Trichinella pseudospiralis</name>
    <name type="common">Parasitic roundworm</name>
    <dbReference type="NCBI Taxonomy" id="6337"/>
    <lineage>
        <taxon>Eukaryota</taxon>
        <taxon>Metazoa</taxon>
        <taxon>Ecdysozoa</taxon>
        <taxon>Nematoda</taxon>
        <taxon>Enoplea</taxon>
        <taxon>Dorylaimia</taxon>
        <taxon>Trichinellida</taxon>
        <taxon>Trichinellidae</taxon>
        <taxon>Trichinella</taxon>
    </lineage>
</organism>
<feature type="transmembrane region" description="Helical" evidence="1">
    <location>
        <begin position="33"/>
        <end position="52"/>
    </location>
</feature>
<reference evidence="6 7" key="1">
    <citation type="submission" date="2015-01" db="EMBL/GenBank/DDBJ databases">
        <title>Evolution of Trichinella species and genotypes.</title>
        <authorList>
            <person name="Korhonen P.K."/>
            <person name="Edoardo P."/>
            <person name="Giuseppe L.R."/>
            <person name="Gasser R.B."/>
        </authorList>
    </citation>
    <scope>NUCLEOTIDE SEQUENCE [LARGE SCALE GENOMIC DNA]</scope>
    <source>
        <strain evidence="3">ISS13</strain>
        <strain evidence="5">ISS176</strain>
        <strain evidence="4">ISS588</strain>
    </source>
</reference>
<dbReference type="Proteomes" id="UP000054805">
    <property type="component" value="Unassembled WGS sequence"/>
</dbReference>
<protein>
    <submittedName>
        <fullName evidence="5">Uncharacterized protein</fullName>
    </submittedName>
</protein>
<dbReference type="EMBL" id="JYDV01000021">
    <property type="protein sequence ID" value="KRZ41262.1"/>
    <property type="molecule type" value="Genomic_DNA"/>
</dbReference>